<evidence type="ECO:0000256" key="2">
    <source>
        <dbReference type="ARBA" id="ARBA00022694"/>
    </source>
</evidence>
<dbReference type="PANTHER" id="PTHR22731:SF3">
    <property type="entry name" value="RIBONUCLEASES P_MRP PROTEIN SUBUNIT POP1"/>
    <property type="match status" value="1"/>
</dbReference>
<organism evidence="6">
    <name type="scientific">Cryptosporidium canis</name>
    <dbReference type="NCBI Taxonomy" id="195482"/>
    <lineage>
        <taxon>Eukaryota</taxon>
        <taxon>Sar</taxon>
        <taxon>Alveolata</taxon>
        <taxon>Apicomplexa</taxon>
        <taxon>Conoidasida</taxon>
        <taxon>Coccidia</taxon>
        <taxon>Eucoccidiorida</taxon>
        <taxon>Eimeriorina</taxon>
        <taxon>Cryptosporidiidae</taxon>
        <taxon>Cryptosporidium</taxon>
    </lineage>
</organism>
<evidence type="ECO:0000313" key="6">
    <source>
        <dbReference type="EMBL" id="KAJ1607661.1"/>
    </source>
</evidence>
<name>A0A9D5DJQ0_9CRYT</name>
<evidence type="ECO:0000259" key="4">
    <source>
        <dbReference type="Pfam" id="PF06978"/>
    </source>
</evidence>
<evidence type="ECO:0000259" key="5">
    <source>
        <dbReference type="Pfam" id="PF08170"/>
    </source>
</evidence>
<feature type="domain" description="Pop1 N-terminal" evidence="4">
    <location>
        <begin position="37"/>
        <end position="218"/>
    </location>
</feature>
<dbReference type="GO" id="GO:0001682">
    <property type="term" value="P:tRNA 5'-leader removal"/>
    <property type="evidence" value="ECO:0007669"/>
    <property type="project" value="InterPro"/>
</dbReference>
<evidence type="ECO:0000256" key="1">
    <source>
        <dbReference type="ARBA" id="ARBA00004123"/>
    </source>
</evidence>
<sequence length="779" mass="91629">MELTNNSETEHELNPLIFSSCRNSLPQIVNVPHLSCGRKSEICRYINFIKKSNSTKRCFQRLPPSIRRRSMSYNIYRAPRRIRSTLSCEMMKAPPRISRHKRKDRKKLPWIKRNILLRAINRENFFGTESFPFKTRNKEELSIFFRNNEERVLELPFNQFKWMESHLYHSKRFHMCDAFGYKLPIYSTSKRSRKIYRALKHDFVVHDSSYLQIFELRGAQEDISLLFKLCKFDVNFLLNPEYLNCNFRGGGFSFKLNESDIDNMSLSELNTMHINTYTWTRVAPIEFLWTPKCKNCDSDQSLWVWIHPISSHEQFFYWEKCIKLFELRINIYLVEDINRFEFLGPKSLDFIELFRSNGSSQVEIIDIKQDFINNIDLNIPMTYLSNKLSNEYSKISNKCTSIFKESCNCSFFCVKYRDKIREIFNSTKNPMLNKNANHKYYSSFISTQNVRSRKRNIRTILSKITERNENNIHPNSSSTIKKETPIKKLVTSKILIIFHQGTNIGFDLIFPRGLNSSLLLRYLHSHSAQIIGIGERRKLLTQLGTPMFPFDFIETQSYQKLLISSPIYTKSKDYLNEISNEVISISNFIKTPPSKRINYLFNKIEFPFLINWEKISNESSEVNSTFQRNYLVLNQIVSAKSTISDKYKDVKNYNVFVNRIGYRGTEKERDCISLFLSVPEMKTRVLILVKITSTHEIKHKTHIYMCEKDDIEEIKRKNYLVEIPNKHGKVSIKGNSNNQLGYLKDSNPGFSTRRKLVGVVTSGGYSMSMRKGIGIEDTV</sequence>
<dbReference type="Pfam" id="PF08170">
    <property type="entry name" value="POPLD"/>
    <property type="match status" value="1"/>
</dbReference>
<dbReference type="InterPro" id="IPR009723">
    <property type="entry name" value="Pop1_N"/>
</dbReference>
<dbReference type="OrthoDB" id="442863at2759"/>
<dbReference type="InterPro" id="IPR039182">
    <property type="entry name" value="Pop1"/>
</dbReference>
<feature type="domain" description="POPLD" evidence="5">
    <location>
        <begin position="505"/>
        <end position="612"/>
    </location>
</feature>
<dbReference type="AlphaFoldDB" id="A0A9D5DJQ0"/>
<gene>
    <name evidence="6" type="ORF">OJ253_2249</name>
</gene>
<dbReference type="GO" id="GO:0005655">
    <property type="term" value="C:nucleolar ribonuclease P complex"/>
    <property type="evidence" value="ECO:0007669"/>
    <property type="project" value="InterPro"/>
</dbReference>
<dbReference type="Proteomes" id="UP001067231">
    <property type="component" value="Unassembled WGS sequence"/>
</dbReference>
<keyword evidence="3" id="KW-0539">Nucleus</keyword>
<evidence type="ECO:0000256" key="3">
    <source>
        <dbReference type="ARBA" id="ARBA00023242"/>
    </source>
</evidence>
<proteinExistence type="predicted"/>
<dbReference type="GO" id="GO:0000172">
    <property type="term" value="C:ribonuclease MRP complex"/>
    <property type="evidence" value="ECO:0007669"/>
    <property type="project" value="InterPro"/>
</dbReference>
<dbReference type="Pfam" id="PF06978">
    <property type="entry name" value="POP1_N"/>
    <property type="match status" value="1"/>
</dbReference>
<comment type="caution">
    <text evidence="6">The sequence shown here is derived from an EMBL/GenBank/DDBJ whole genome shotgun (WGS) entry which is preliminary data.</text>
</comment>
<protein>
    <submittedName>
        <fullName evidence="6">Uncharacterized protein</fullName>
    </submittedName>
</protein>
<comment type="subcellular location">
    <subcellularLocation>
        <location evidence="1">Nucleus</location>
    </subcellularLocation>
</comment>
<accession>A0A9D5DJQ0</accession>
<keyword evidence="2" id="KW-0819">tRNA processing</keyword>
<reference evidence="6" key="1">
    <citation type="submission" date="2022-10" db="EMBL/GenBank/DDBJ databases">
        <title>Adaptive evolution leads to modifications in subtelomeric GC content in a zoonotic Cryptosporidium species.</title>
        <authorList>
            <person name="Li J."/>
            <person name="Feng Y."/>
            <person name="Xiao L."/>
        </authorList>
    </citation>
    <scope>NUCLEOTIDE SEQUENCE</scope>
    <source>
        <strain evidence="6">33844</strain>
    </source>
</reference>
<dbReference type="EMBL" id="JAPCXC010000056">
    <property type="protein sequence ID" value="KAJ1607661.1"/>
    <property type="molecule type" value="Genomic_DNA"/>
</dbReference>
<dbReference type="InterPro" id="IPR012590">
    <property type="entry name" value="POPLD_dom"/>
</dbReference>
<dbReference type="PANTHER" id="PTHR22731">
    <property type="entry name" value="RIBONUCLEASES P/MRP PROTEIN SUBUNIT POP1"/>
    <property type="match status" value="1"/>
</dbReference>